<dbReference type="EMBL" id="KX699551">
    <property type="protein sequence ID" value="APD73507.1"/>
    <property type="molecule type" value="Genomic_DNA"/>
</dbReference>
<evidence type="ECO:0000313" key="12">
    <source>
        <dbReference type="EMBL" id="APD73507.1"/>
    </source>
</evidence>
<evidence type="ECO:0000256" key="1">
    <source>
        <dbReference type="ARBA" id="ARBA00002523"/>
    </source>
</evidence>
<feature type="chain" id="PRO_5012814185" evidence="10">
    <location>
        <begin position="20"/>
        <end position="432"/>
    </location>
</feature>
<reference evidence="12" key="1">
    <citation type="submission" date="2016-08" db="EMBL/GenBank/DDBJ databases">
        <title>VSG repertoire of Trypanosoma brucei EATRO 1125.</title>
        <authorList>
            <person name="Cross G.A."/>
        </authorList>
    </citation>
    <scope>NUCLEOTIDE SEQUENCE</scope>
    <source>
        <strain evidence="12">EATRO 1125</strain>
    </source>
</reference>
<sequence length="432" mass="47003">MRNIVVFVLLSVATRNARATLEADNAGDLAMLCNIINMQGVQAAPTLDETDFGGEIETLEKMNMTTSDENWQKVFDGSKEANKWADKKATYGSEGKKTGWDDKWDKWAATKEKLTKPSEGRMWLDQTPQPTGEWAKKTAHININATLAKITEQLALYKAATEGAGKRIQEQVQQKISEAIYGAGQTAFTADSGATPDDQSRYETACQNNGGKSIANDILCLCCLANQGTSDECKNGGTQCGWDQSPLTKLETITGWCHQKKPEVITASSIRQFIAKVAAKIRVSKNVANIEHYLGNQPGNCNGATGNLCAKYTKYFAKGTEQKGVLGIPWVSKLDEAAHILEQIPMKAAEAQARAAEITTLIQTAKQHYKTLEPTTGAQPTQAKTTSAPGQENKCKLKNNTAEECPSKHCDYDKENGCKPKAETVNTRAVTG</sequence>
<evidence type="ECO:0000256" key="9">
    <source>
        <dbReference type="SAM" id="MobiDB-lite"/>
    </source>
</evidence>
<evidence type="ECO:0000256" key="5">
    <source>
        <dbReference type="ARBA" id="ARBA00022729"/>
    </source>
</evidence>
<evidence type="ECO:0000256" key="6">
    <source>
        <dbReference type="ARBA" id="ARBA00023136"/>
    </source>
</evidence>
<dbReference type="Pfam" id="PF13206">
    <property type="entry name" value="VSG_B"/>
    <property type="match status" value="1"/>
</dbReference>
<feature type="compositionally biased region" description="Polar residues" evidence="9">
    <location>
        <begin position="374"/>
        <end position="390"/>
    </location>
</feature>
<feature type="signal peptide" evidence="10">
    <location>
        <begin position="1"/>
        <end position="19"/>
    </location>
</feature>
<organism evidence="12">
    <name type="scientific">Trypanosoma brucei</name>
    <dbReference type="NCBI Taxonomy" id="5691"/>
    <lineage>
        <taxon>Eukaryota</taxon>
        <taxon>Discoba</taxon>
        <taxon>Euglenozoa</taxon>
        <taxon>Kinetoplastea</taxon>
        <taxon>Metakinetoplastina</taxon>
        <taxon>Trypanosomatida</taxon>
        <taxon>Trypanosomatidae</taxon>
        <taxon>Trypanosoma</taxon>
    </lineage>
</organism>
<accession>A0A1J0R6U0</accession>
<evidence type="ECO:0000256" key="3">
    <source>
        <dbReference type="ARBA" id="ARBA00022475"/>
    </source>
</evidence>
<name>A0A1J0R6U0_9TRYP</name>
<dbReference type="InterPro" id="IPR025932">
    <property type="entry name" value="Trypano_VSG_B_N_dom"/>
</dbReference>
<keyword evidence="7" id="KW-0325">Glycoprotein</keyword>
<dbReference type="GO" id="GO:0098552">
    <property type="term" value="C:side of membrane"/>
    <property type="evidence" value="ECO:0007669"/>
    <property type="project" value="UniProtKB-KW"/>
</dbReference>
<dbReference type="AlphaFoldDB" id="A0A1J0R6U0"/>
<evidence type="ECO:0000256" key="10">
    <source>
        <dbReference type="SAM" id="SignalP"/>
    </source>
</evidence>
<keyword evidence="5 10" id="KW-0732">Signal</keyword>
<keyword evidence="6" id="KW-0472">Membrane</keyword>
<comment type="function">
    <text evidence="1">VSG forms a coat on the surface of the parasite. The trypanosome evades the immune response of the host by expressing a series of antigenically distinct VSGs from an estimated 1000 VSG genes.</text>
</comment>
<protein>
    <submittedName>
        <fullName evidence="12">Variant surface glycoprotein 1125.1274</fullName>
    </submittedName>
</protein>
<evidence type="ECO:0000256" key="2">
    <source>
        <dbReference type="ARBA" id="ARBA00004609"/>
    </source>
</evidence>
<keyword evidence="8" id="KW-0449">Lipoprotein</keyword>
<evidence type="ECO:0000256" key="7">
    <source>
        <dbReference type="ARBA" id="ARBA00023180"/>
    </source>
</evidence>
<comment type="subcellular location">
    <subcellularLocation>
        <location evidence="2">Cell membrane</location>
        <topology evidence="2">Lipid-anchor</topology>
        <topology evidence="2">GPI-anchor</topology>
    </subcellularLocation>
</comment>
<evidence type="ECO:0000256" key="4">
    <source>
        <dbReference type="ARBA" id="ARBA00022622"/>
    </source>
</evidence>
<dbReference type="GO" id="GO:0005886">
    <property type="term" value="C:plasma membrane"/>
    <property type="evidence" value="ECO:0007669"/>
    <property type="project" value="UniProtKB-SubCell"/>
</dbReference>
<keyword evidence="4" id="KW-0336">GPI-anchor</keyword>
<evidence type="ECO:0000256" key="8">
    <source>
        <dbReference type="ARBA" id="ARBA00023288"/>
    </source>
</evidence>
<proteinExistence type="predicted"/>
<dbReference type="VEuPathDB" id="TriTrypDB:Tb1125.11.18490"/>
<dbReference type="VEuPathDB" id="TriTrypDB:Tb09.v4.0073"/>
<dbReference type="VEuPathDB" id="TriTrypDB:Tbg972.3.100"/>
<evidence type="ECO:0000259" key="11">
    <source>
        <dbReference type="Pfam" id="PF13206"/>
    </source>
</evidence>
<feature type="region of interest" description="Disordered" evidence="9">
    <location>
        <begin position="374"/>
        <end position="397"/>
    </location>
</feature>
<dbReference type="VEuPathDB" id="TriTrypDB:Tb427_000493600"/>
<keyword evidence="3" id="KW-1003">Cell membrane</keyword>
<feature type="domain" description="Trypanosome variant surface glycoprotein B-type N-terminal" evidence="11">
    <location>
        <begin position="9"/>
        <end position="359"/>
    </location>
</feature>